<sequence length="75" mass="8483">MVKWFNLAFPKDFGGVDLTETRALNAALLAKWLVKIESHIRVCVWNFSGENTCNTMGFSNMILTFNLNSGSNRKL</sequence>
<dbReference type="AlphaFoldDB" id="A0A0E0HMD7"/>
<organism evidence="1">
    <name type="scientific">Oryza nivara</name>
    <name type="common">Indian wild rice</name>
    <name type="synonym">Oryza sativa f. spontanea</name>
    <dbReference type="NCBI Taxonomy" id="4536"/>
    <lineage>
        <taxon>Eukaryota</taxon>
        <taxon>Viridiplantae</taxon>
        <taxon>Streptophyta</taxon>
        <taxon>Embryophyta</taxon>
        <taxon>Tracheophyta</taxon>
        <taxon>Spermatophyta</taxon>
        <taxon>Magnoliopsida</taxon>
        <taxon>Liliopsida</taxon>
        <taxon>Poales</taxon>
        <taxon>Poaceae</taxon>
        <taxon>BOP clade</taxon>
        <taxon>Oryzoideae</taxon>
        <taxon>Oryzeae</taxon>
        <taxon>Oryzinae</taxon>
        <taxon>Oryza</taxon>
    </lineage>
</organism>
<reference evidence="1" key="2">
    <citation type="submission" date="2018-04" db="EMBL/GenBank/DDBJ databases">
        <title>OnivRS2 (Oryza nivara Reference Sequence Version 2).</title>
        <authorList>
            <person name="Zhang J."/>
            <person name="Kudrna D."/>
            <person name="Lee S."/>
            <person name="Talag J."/>
            <person name="Rajasekar S."/>
            <person name="Welchert J."/>
            <person name="Hsing Y.-I."/>
            <person name="Wing R.A."/>
        </authorList>
    </citation>
    <scope>NUCLEOTIDE SEQUENCE [LARGE SCALE GENOMIC DNA]</scope>
    <source>
        <strain evidence="1">SL10</strain>
    </source>
</reference>
<evidence type="ECO:0000313" key="1">
    <source>
        <dbReference type="EnsemblPlants" id="ONIVA06G07720.1"/>
    </source>
</evidence>
<dbReference type="Proteomes" id="UP000006591">
    <property type="component" value="Chromosome 6"/>
</dbReference>
<keyword evidence="2" id="KW-1185">Reference proteome</keyword>
<proteinExistence type="predicted"/>
<dbReference type="EnsemblPlants" id="ONIVA06G07720.1">
    <property type="protein sequence ID" value="ONIVA06G07720.1"/>
    <property type="gene ID" value="ONIVA06G07720"/>
</dbReference>
<reference evidence="1" key="1">
    <citation type="submission" date="2015-04" db="UniProtKB">
        <authorList>
            <consortium name="EnsemblPlants"/>
        </authorList>
    </citation>
    <scope>IDENTIFICATION</scope>
    <source>
        <strain evidence="1">SL10</strain>
    </source>
</reference>
<dbReference type="Gramene" id="ONIVA06G07720.1">
    <property type="protein sequence ID" value="ONIVA06G07720.1"/>
    <property type="gene ID" value="ONIVA06G07720"/>
</dbReference>
<dbReference type="HOGENOM" id="CLU_2675311_0_0_1"/>
<accession>A0A0E0HMD7</accession>
<protein>
    <submittedName>
        <fullName evidence="1">Uncharacterized protein</fullName>
    </submittedName>
</protein>
<evidence type="ECO:0000313" key="2">
    <source>
        <dbReference type="Proteomes" id="UP000006591"/>
    </source>
</evidence>
<name>A0A0E0HMD7_ORYNI</name>